<dbReference type="Proteomes" id="UP001519460">
    <property type="component" value="Unassembled WGS sequence"/>
</dbReference>
<organism evidence="1 2">
    <name type="scientific">Batillaria attramentaria</name>
    <dbReference type="NCBI Taxonomy" id="370345"/>
    <lineage>
        <taxon>Eukaryota</taxon>
        <taxon>Metazoa</taxon>
        <taxon>Spiralia</taxon>
        <taxon>Lophotrochozoa</taxon>
        <taxon>Mollusca</taxon>
        <taxon>Gastropoda</taxon>
        <taxon>Caenogastropoda</taxon>
        <taxon>Sorbeoconcha</taxon>
        <taxon>Cerithioidea</taxon>
        <taxon>Batillariidae</taxon>
        <taxon>Batillaria</taxon>
    </lineage>
</organism>
<sequence length="67" mass="7140">NLTSPPRAPEVGSSKCAPCHGQTNFPTYLQILTSSSRCECYCYQPRLGVGDGSDEIPSLPLIGILVT</sequence>
<feature type="non-terminal residue" evidence="1">
    <location>
        <position position="67"/>
    </location>
</feature>
<proteinExistence type="predicted"/>
<name>A0ABD0JIB2_9CAEN</name>
<dbReference type="AlphaFoldDB" id="A0ABD0JIB2"/>
<reference evidence="1 2" key="1">
    <citation type="journal article" date="2023" name="Sci. Data">
        <title>Genome assembly of the Korean intertidal mud-creeper Batillaria attramentaria.</title>
        <authorList>
            <person name="Patra A.K."/>
            <person name="Ho P.T."/>
            <person name="Jun S."/>
            <person name="Lee S.J."/>
            <person name="Kim Y."/>
            <person name="Won Y.J."/>
        </authorList>
    </citation>
    <scope>NUCLEOTIDE SEQUENCE [LARGE SCALE GENOMIC DNA]</scope>
    <source>
        <strain evidence="1">Wonlab-2016</strain>
    </source>
</reference>
<comment type="caution">
    <text evidence="1">The sequence shown here is derived from an EMBL/GenBank/DDBJ whole genome shotgun (WGS) entry which is preliminary data.</text>
</comment>
<keyword evidence="2" id="KW-1185">Reference proteome</keyword>
<gene>
    <name evidence="1" type="ORF">BaRGS_00034160</name>
</gene>
<accession>A0ABD0JIB2</accession>
<protein>
    <submittedName>
        <fullName evidence="1">Uncharacterized protein</fullName>
    </submittedName>
</protein>
<dbReference type="EMBL" id="JACVVK020000432">
    <property type="protein sequence ID" value="KAK7474576.1"/>
    <property type="molecule type" value="Genomic_DNA"/>
</dbReference>
<evidence type="ECO:0000313" key="2">
    <source>
        <dbReference type="Proteomes" id="UP001519460"/>
    </source>
</evidence>
<evidence type="ECO:0000313" key="1">
    <source>
        <dbReference type="EMBL" id="KAK7474576.1"/>
    </source>
</evidence>
<feature type="non-terminal residue" evidence="1">
    <location>
        <position position="1"/>
    </location>
</feature>